<evidence type="ECO:0000256" key="3">
    <source>
        <dbReference type="ARBA" id="ARBA00023004"/>
    </source>
</evidence>
<evidence type="ECO:0000256" key="1">
    <source>
        <dbReference type="ARBA" id="ARBA00001966"/>
    </source>
</evidence>
<evidence type="ECO:0000256" key="4">
    <source>
        <dbReference type="ARBA" id="ARBA00023014"/>
    </source>
</evidence>
<comment type="caution">
    <text evidence="6">The sequence shown here is derived from an EMBL/GenBank/DDBJ whole genome shotgun (WGS) entry which is preliminary data.</text>
</comment>
<sequence length="251" mass="26605">MRIGGIDIGSRYIKHVVLDGSQLVETYKVETGYDPFTQCKELLDTTKPDALVATGYGRHLIANGGGIPTVTEIKAAARGARAFFPTCGTIIDIGGQDTKVIQVNSEGSVMTFEMNDRCAAGTGKFLEMMARALGFETENFGASCENSGYEQVAINSLCAVFAESEVITLISKGIRREAIGAALHRSIASRVASLAKRVGVRQDVVFTGGCARNPSLKAMLSERLGQDLLVAPNPDILTAWGAALCAEQSPA</sequence>
<evidence type="ECO:0000313" key="7">
    <source>
        <dbReference type="Proteomes" id="UP000777265"/>
    </source>
</evidence>
<gene>
    <name evidence="6" type="ORF">GXY80_05120</name>
</gene>
<dbReference type="PANTHER" id="PTHR32329">
    <property type="entry name" value="BIFUNCTIONAL PROTEIN [INCLUDES 2-HYDROXYACYL-COA DEHYDRATASE (N-TER) AND ITS ACTIVATOR DOMAIN (C_TERM)-RELATED"/>
    <property type="match status" value="1"/>
</dbReference>
<keyword evidence="4" id="KW-0411">Iron-sulfur</keyword>
<dbReference type="Proteomes" id="UP000777265">
    <property type="component" value="Unassembled WGS sequence"/>
</dbReference>
<proteinExistence type="predicted"/>
<dbReference type="InterPro" id="IPR002731">
    <property type="entry name" value="ATPase_BadF"/>
</dbReference>
<dbReference type="Pfam" id="PF01869">
    <property type="entry name" value="BcrAD_BadFG"/>
    <property type="match status" value="1"/>
</dbReference>
<comment type="cofactor">
    <cofactor evidence="1">
        <name>[4Fe-4S] cluster</name>
        <dbReference type="ChEBI" id="CHEBI:49883"/>
    </cofactor>
</comment>
<evidence type="ECO:0000256" key="2">
    <source>
        <dbReference type="ARBA" id="ARBA00022723"/>
    </source>
</evidence>
<dbReference type="GO" id="GO:0051536">
    <property type="term" value="F:iron-sulfur cluster binding"/>
    <property type="evidence" value="ECO:0007669"/>
    <property type="project" value="UniProtKB-KW"/>
</dbReference>
<accession>A0A971S0Q8</accession>
<keyword evidence="2" id="KW-0479">Metal-binding</keyword>
<keyword evidence="3" id="KW-0408">Iron</keyword>
<evidence type="ECO:0000259" key="5">
    <source>
        <dbReference type="Pfam" id="PF01869"/>
    </source>
</evidence>
<dbReference type="InterPro" id="IPR051805">
    <property type="entry name" value="Dehydratase_Activator_Redct"/>
</dbReference>
<dbReference type="CDD" id="cd24036">
    <property type="entry name" value="ASKHA_NBD_BcrAD_BadFG_HgdC_HadI"/>
    <property type="match status" value="1"/>
</dbReference>
<protein>
    <recommendedName>
        <fullName evidence="5">ATPase BadF/BadG/BcrA/BcrD type domain-containing protein</fullName>
    </recommendedName>
</protein>
<name>A0A971S0Q8_9BACT</name>
<reference evidence="6" key="1">
    <citation type="journal article" date="2020" name="Biotechnol. Biofuels">
        <title>New insights from the biogas microbiome by comprehensive genome-resolved metagenomics of nearly 1600 species originating from multiple anaerobic digesters.</title>
        <authorList>
            <person name="Campanaro S."/>
            <person name="Treu L."/>
            <person name="Rodriguez-R L.M."/>
            <person name="Kovalovszki A."/>
            <person name="Ziels R.M."/>
            <person name="Maus I."/>
            <person name="Zhu X."/>
            <person name="Kougias P.G."/>
            <person name="Basile A."/>
            <person name="Luo G."/>
            <person name="Schluter A."/>
            <person name="Konstantinidis K.T."/>
            <person name="Angelidaki I."/>
        </authorList>
    </citation>
    <scope>NUCLEOTIDE SEQUENCE</scope>
    <source>
        <strain evidence="6">AS06rmzACSIP_7</strain>
    </source>
</reference>
<dbReference type="SUPFAM" id="SSF53067">
    <property type="entry name" value="Actin-like ATPase domain"/>
    <property type="match status" value="1"/>
</dbReference>
<dbReference type="Gene3D" id="3.30.420.40">
    <property type="match status" value="2"/>
</dbReference>
<dbReference type="InterPro" id="IPR043129">
    <property type="entry name" value="ATPase_NBD"/>
</dbReference>
<dbReference type="NCBIfam" id="TIGR00241">
    <property type="entry name" value="CoA_E_activ"/>
    <property type="match status" value="1"/>
</dbReference>
<feature type="domain" description="ATPase BadF/BadG/BcrA/BcrD type" evidence="5">
    <location>
        <begin position="5"/>
        <end position="246"/>
    </location>
</feature>
<reference evidence="6" key="2">
    <citation type="submission" date="2020-01" db="EMBL/GenBank/DDBJ databases">
        <authorList>
            <person name="Campanaro S."/>
        </authorList>
    </citation>
    <scope>NUCLEOTIDE SEQUENCE</scope>
    <source>
        <strain evidence="6">AS06rmzACSIP_7</strain>
    </source>
</reference>
<dbReference type="GO" id="GO:0046872">
    <property type="term" value="F:metal ion binding"/>
    <property type="evidence" value="ECO:0007669"/>
    <property type="project" value="UniProtKB-KW"/>
</dbReference>
<dbReference type="PANTHER" id="PTHR32329:SF8">
    <property type="entry name" value="ACTIVATOR OF (R)-2-HYDROXYGLUTARYL-COA DEHYDRATASE"/>
    <property type="match status" value="1"/>
</dbReference>
<organism evidence="6 7">
    <name type="scientific">Syntrophorhabdus aromaticivorans</name>
    <dbReference type="NCBI Taxonomy" id="328301"/>
    <lineage>
        <taxon>Bacteria</taxon>
        <taxon>Pseudomonadati</taxon>
        <taxon>Thermodesulfobacteriota</taxon>
        <taxon>Syntrophorhabdia</taxon>
        <taxon>Syntrophorhabdales</taxon>
        <taxon>Syntrophorhabdaceae</taxon>
        <taxon>Syntrophorhabdus</taxon>
    </lineage>
</organism>
<dbReference type="EMBL" id="JAAYEE010000086">
    <property type="protein sequence ID" value="NLW34849.1"/>
    <property type="molecule type" value="Genomic_DNA"/>
</dbReference>
<dbReference type="AlphaFoldDB" id="A0A971S0Q8"/>
<dbReference type="InterPro" id="IPR008275">
    <property type="entry name" value="CoA_E_activase_dom"/>
</dbReference>
<evidence type="ECO:0000313" key="6">
    <source>
        <dbReference type="EMBL" id="NLW34849.1"/>
    </source>
</evidence>